<evidence type="ECO:0000256" key="5">
    <source>
        <dbReference type="SAM" id="Phobius"/>
    </source>
</evidence>
<feature type="domain" description="Penicillin-binding protein dimerisation" evidence="7">
    <location>
        <begin position="66"/>
        <end position="232"/>
    </location>
</feature>
<dbReference type="Proteomes" id="UP000199820">
    <property type="component" value="Unassembled WGS sequence"/>
</dbReference>
<dbReference type="EMBL" id="FOIL01000095">
    <property type="protein sequence ID" value="SET98887.1"/>
    <property type="molecule type" value="Genomic_DNA"/>
</dbReference>
<gene>
    <name evidence="8" type="ORF">SAMN04487771_10953</name>
</gene>
<accession>A0A1I0IR70</accession>
<dbReference type="InterPro" id="IPR036138">
    <property type="entry name" value="PBP_dimer_sf"/>
</dbReference>
<proteinExistence type="inferred from homology"/>
<dbReference type="eggNOG" id="COG0768">
    <property type="taxonomic scope" value="Bacteria"/>
</dbReference>
<keyword evidence="9" id="KW-1185">Reference proteome</keyword>
<evidence type="ECO:0000313" key="8">
    <source>
        <dbReference type="EMBL" id="SET98887.1"/>
    </source>
</evidence>
<dbReference type="GO" id="GO:0071555">
    <property type="term" value="P:cell wall organization"/>
    <property type="evidence" value="ECO:0007669"/>
    <property type="project" value="TreeGrafter"/>
</dbReference>
<comment type="subcellular location">
    <subcellularLocation>
        <location evidence="1">Membrane</location>
    </subcellularLocation>
</comment>
<dbReference type="RefSeq" id="WP_083379027.1">
    <property type="nucleotide sequence ID" value="NZ_FOIL01000095.1"/>
</dbReference>
<dbReference type="Gene3D" id="3.90.1310.10">
    <property type="entry name" value="Penicillin-binding protein 2a (Domain 2)"/>
    <property type="match status" value="1"/>
</dbReference>
<dbReference type="InterPro" id="IPR005311">
    <property type="entry name" value="PBP_dimer"/>
</dbReference>
<feature type="compositionally biased region" description="Low complexity" evidence="4">
    <location>
        <begin position="695"/>
        <end position="708"/>
    </location>
</feature>
<dbReference type="InterPro" id="IPR012338">
    <property type="entry name" value="Beta-lactam/transpept-like"/>
</dbReference>
<evidence type="ECO:0000256" key="3">
    <source>
        <dbReference type="ARBA" id="ARBA00023136"/>
    </source>
</evidence>
<evidence type="ECO:0000256" key="2">
    <source>
        <dbReference type="ARBA" id="ARBA00007171"/>
    </source>
</evidence>
<dbReference type="SUPFAM" id="SSF56519">
    <property type="entry name" value="Penicillin binding protein dimerisation domain"/>
    <property type="match status" value="1"/>
</dbReference>
<dbReference type="InterPro" id="IPR050515">
    <property type="entry name" value="Beta-lactam/transpept"/>
</dbReference>
<keyword evidence="3 5" id="KW-0472">Membrane</keyword>
<protein>
    <submittedName>
        <fullName evidence="8">Stage V sporulation protein D (Sporulation-specific penicillin-binding protein)</fullName>
    </submittedName>
</protein>
<dbReference type="Pfam" id="PF03717">
    <property type="entry name" value="PBP_dimer"/>
    <property type="match status" value="1"/>
</dbReference>
<feature type="region of interest" description="Disordered" evidence="4">
    <location>
        <begin position="638"/>
        <end position="708"/>
    </location>
</feature>
<keyword evidence="5" id="KW-1133">Transmembrane helix</keyword>
<dbReference type="STRING" id="1526.SAMN02910262_00742"/>
<sequence>MKTSRNTKTKKLFRRYMQEKLAITVLTILVVLIILAVILYRLVSNKGVDYNQIVLGHQNYESRMIPYKRGSIIDRNGTYLATSEKIYNMILDPRQMNSDDGYNYVEPTIDALAECFSYDKEELRQLIRDRADSSYVVYKKLSGEEKAKFEEYKQKKNEEYRKATVDKGGKNRITGVWFEDHYKRVYPYNNLACNVIGFALRDNNASGGVEQYYNDELTGVNGREFGYLNDDTNPERTVKPAVNGNTVKLTIDANLQNIVQKYLDEWQTTTGSKVAACIMIDPRSGEILAMDTTTRFDLNNPYDLSLYYSQEEIDAMDEKTKADAWYKMWRNFCVNDTYEPGSPQKPFTVAGAMEEGTITGNESYVCNGVMHIGDWDIHCDIRSGHGPLTVAQGIEKSCNVVMMSINQAQGVHNFLKHQAMFGFGQKTNIDLPGEADTSGLVYTEETMDVASLATNSFGQNYNTTMIQMASAFCSLVNGGSYYRPHVVKEILNDQGAVIRKNDPVLVRETVSENTSTFIKNALALVVQSGTAKAAQIPGYQIGGKTGTAQKQPRSEKNYLVSFIGAVPIYDPQVVCYVVIDTPNLPGEQQAHSTFASTVFQKIMAEALPYLNVFPEGGAGAAGDNAALAEQSEGIIHSETTAAETPTNPDGSAATQGPSYDEEFIEGGHAEELPAEMPSGASVEQAEDSAGENDDAQAAAAQAAAMAPQ</sequence>
<dbReference type="Pfam" id="PF00905">
    <property type="entry name" value="Transpeptidase"/>
    <property type="match status" value="1"/>
</dbReference>
<feature type="transmembrane region" description="Helical" evidence="5">
    <location>
        <begin position="21"/>
        <end position="43"/>
    </location>
</feature>
<feature type="compositionally biased region" description="Acidic residues" evidence="4">
    <location>
        <begin position="684"/>
        <end position="694"/>
    </location>
</feature>
<dbReference type="SUPFAM" id="SSF56601">
    <property type="entry name" value="beta-lactamase/transpeptidase-like"/>
    <property type="match status" value="1"/>
</dbReference>
<dbReference type="GO" id="GO:0005886">
    <property type="term" value="C:plasma membrane"/>
    <property type="evidence" value="ECO:0007669"/>
    <property type="project" value="TreeGrafter"/>
</dbReference>
<comment type="similarity">
    <text evidence="2">Belongs to the transpeptidase family.</text>
</comment>
<dbReference type="Gene3D" id="3.40.710.10">
    <property type="entry name" value="DD-peptidase/beta-lactamase superfamily"/>
    <property type="match status" value="1"/>
</dbReference>
<feature type="domain" description="Penicillin-binding protein transpeptidase" evidence="6">
    <location>
        <begin position="276"/>
        <end position="603"/>
    </location>
</feature>
<evidence type="ECO:0000256" key="1">
    <source>
        <dbReference type="ARBA" id="ARBA00004370"/>
    </source>
</evidence>
<feature type="compositionally biased region" description="Polar residues" evidence="4">
    <location>
        <begin position="638"/>
        <end position="657"/>
    </location>
</feature>
<dbReference type="AlphaFoldDB" id="A0A1I0IR70"/>
<dbReference type="PANTHER" id="PTHR30627">
    <property type="entry name" value="PEPTIDOGLYCAN D,D-TRANSPEPTIDASE"/>
    <property type="match status" value="1"/>
</dbReference>
<reference evidence="8 9" key="1">
    <citation type="submission" date="2016-10" db="EMBL/GenBank/DDBJ databases">
        <authorList>
            <person name="de Groot N.N."/>
        </authorList>
    </citation>
    <scope>NUCLEOTIDE SEQUENCE [LARGE SCALE GENOMIC DNA]</scope>
    <source>
        <strain evidence="8 9">KH1P1</strain>
    </source>
</reference>
<evidence type="ECO:0000313" key="9">
    <source>
        <dbReference type="Proteomes" id="UP000199820"/>
    </source>
</evidence>
<dbReference type="InterPro" id="IPR001460">
    <property type="entry name" value="PCN-bd_Tpept"/>
</dbReference>
<evidence type="ECO:0000259" key="6">
    <source>
        <dbReference type="Pfam" id="PF00905"/>
    </source>
</evidence>
<organism evidence="8 9">
    <name type="scientific">[Clostridium] aminophilum</name>
    <dbReference type="NCBI Taxonomy" id="1526"/>
    <lineage>
        <taxon>Bacteria</taxon>
        <taxon>Bacillati</taxon>
        <taxon>Bacillota</taxon>
        <taxon>Clostridia</taxon>
        <taxon>Lachnospirales</taxon>
        <taxon>Lachnospiraceae</taxon>
    </lineage>
</organism>
<keyword evidence="5" id="KW-0812">Transmembrane</keyword>
<evidence type="ECO:0000256" key="4">
    <source>
        <dbReference type="SAM" id="MobiDB-lite"/>
    </source>
</evidence>
<name>A0A1I0IR70_9FIRM</name>
<dbReference type="GO" id="GO:0008658">
    <property type="term" value="F:penicillin binding"/>
    <property type="evidence" value="ECO:0007669"/>
    <property type="project" value="InterPro"/>
</dbReference>
<dbReference type="OrthoDB" id="9804124at2"/>
<evidence type="ECO:0000259" key="7">
    <source>
        <dbReference type="Pfam" id="PF03717"/>
    </source>
</evidence>
<dbReference type="PANTHER" id="PTHR30627:SF1">
    <property type="entry name" value="PEPTIDOGLYCAN D,D-TRANSPEPTIDASE FTSI"/>
    <property type="match status" value="1"/>
</dbReference>